<dbReference type="GO" id="GO:0042720">
    <property type="term" value="C:mitochondrial inner membrane peptidase complex"/>
    <property type="evidence" value="ECO:0007669"/>
    <property type="project" value="TreeGrafter"/>
</dbReference>
<dbReference type="PRINTS" id="PR00727">
    <property type="entry name" value="LEADERPTASE"/>
</dbReference>
<feature type="active site" evidence="9">
    <location>
        <position position="75"/>
    </location>
</feature>
<dbReference type="InterPro" id="IPR000223">
    <property type="entry name" value="Pept_S26A_signal_pept_1"/>
</dbReference>
<keyword evidence="5" id="KW-0472">Membrane</keyword>
<evidence type="ECO:0000256" key="4">
    <source>
        <dbReference type="ARBA" id="ARBA00023128"/>
    </source>
</evidence>
<evidence type="ECO:0000259" key="10">
    <source>
        <dbReference type="Pfam" id="PF10502"/>
    </source>
</evidence>
<comment type="caution">
    <text evidence="11">The sequence shown here is derived from an EMBL/GenBank/DDBJ whole genome shotgun (WGS) entry which is preliminary data.</text>
</comment>
<comment type="similarity">
    <text evidence="6">Belongs to the peptidase S26 family. IMP1 subfamily.</text>
</comment>
<dbReference type="GO" id="GO:0006465">
    <property type="term" value="P:signal peptide processing"/>
    <property type="evidence" value="ECO:0007669"/>
    <property type="project" value="InterPro"/>
</dbReference>
<reference evidence="11" key="1">
    <citation type="submission" date="2022-04" db="EMBL/GenBank/DDBJ databases">
        <title>Carnegiea gigantea Genome sequencing and assembly v2.</title>
        <authorList>
            <person name="Copetti D."/>
            <person name="Sanderson M.J."/>
            <person name="Burquez A."/>
            <person name="Wojciechowski M.F."/>
        </authorList>
    </citation>
    <scope>NUCLEOTIDE SEQUENCE</scope>
    <source>
        <strain evidence="11">SGP5-SGP5p</strain>
        <tissue evidence="11">Aerial part</tissue>
    </source>
</reference>
<keyword evidence="4" id="KW-0496">Mitochondrion</keyword>
<dbReference type="OrthoDB" id="308440at2759"/>
<organism evidence="11 12">
    <name type="scientific">Carnegiea gigantea</name>
    <dbReference type="NCBI Taxonomy" id="171969"/>
    <lineage>
        <taxon>Eukaryota</taxon>
        <taxon>Viridiplantae</taxon>
        <taxon>Streptophyta</taxon>
        <taxon>Embryophyta</taxon>
        <taxon>Tracheophyta</taxon>
        <taxon>Spermatophyta</taxon>
        <taxon>Magnoliopsida</taxon>
        <taxon>eudicotyledons</taxon>
        <taxon>Gunneridae</taxon>
        <taxon>Pentapetalae</taxon>
        <taxon>Caryophyllales</taxon>
        <taxon>Cactineae</taxon>
        <taxon>Cactaceae</taxon>
        <taxon>Cactoideae</taxon>
        <taxon>Echinocereeae</taxon>
        <taxon>Carnegiea</taxon>
    </lineage>
</organism>
<comment type="subcellular location">
    <subcellularLocation>
        <location evidence="1">Mitochondrion inner membrane</location>
    </subcellularLocation>
</comment>
<sequence length="167" mass="18762">MRNFKLWQSIVQEVSNAPMAFVKLCPGPSMLPTMNTSGSGDLVLADRLSPLLGRIVRGDIVVVRSPENPRKLITKRIIAMENDSITFLVDPQNSDKSESVVVPKGHVWIQGDNIYASRDSRDFGPVPYGLIYGKVFWRVSRQTLCCIFLWIHDTAFLLIVQSCQNPD</sequence>
<feature type="domain" description="Peptidase S26" evidence="10">
    <location>
        <begin position="25"/>
        <end position="87"/>
    </location>
</feature>
<dbReference type="NCBIfam" id="TIGR02227">
    <property type="entry name" value="sigpep_I_bact"/>
    <property type="match status" value="1"/>
</dbReference>
<protein>
    <recommendedName>
        <fullName evidence="10">Peptidase S26 domain-containing protein</fullName>
    </recommendedName>
</protein>
<dbReference type="InterPro" id="IPR019533">
    <property type="entry name" value="Peptidase_S26"/>
</dbReference>
<keyword evidence="2" id="KW-0999">Mitochondrion inner membrane</keyword>
<feature type="domain" description="Peptidase S26" evidence="10">
    <location>
        <begin position="98"/>
        <end position="138"/>
    </location>
</feature>
<dbReference type="Proteomes" id="UP001153076">
    <property type="component" value="Unassembled WGS sequence"/>
</dbReference>
<evidence type="ECO:0000256" key="1">
    <source>
        <dbReference type="ARBA" id="ARBA00004273"/>
    </source>
</evidence>
<dbReference type="GO" id="GO:0004252">
    <property type="term" value="F:serine-type endopeptidase activity"/>
    <property type="evidence" value="ECO:0007669"/>
    <property type="project" value="InterPro"/>
</dbReference>
<evidence type="ECO:0000313" key="12">
    <source>
        <dbReference type="Proteomes" id="UP001153076"/>
    </source>
</evidence>
<dbReference type="InterPro" id="IPR052064">
    <property type="entry name" value="Mito_IMP1_subunit"/>
</dbReference>
<dbReference type="FunFam" id="2.10.109.10:FF:000014">
    <property type="entry name" value="Inner membrane protease subunit 1"/>
    <property type="match status" value="1"/>
</dbReference>
<dbReference type="Gene3D" id="2.10.109.10">
    <property type="entry name" value="Umud Fragment, subunit A"/>
    <property type="match status" value="1"/>
</dbReference>
<evidence type="ECO:0000256" key="6">
    <source>
        <dbReference type="ARBA" id="ARBA00038445"/>
    </source>
</evidence>
<accession>A0A9Q1KU78</accession>
<keyword evidence="12" id="KW-1185">Reference proteome</keyword>
<evidence type="ECO:0000256" key="5">
    <source>
        <dbReference type="ARBA" id="ARBA00023136"/>
    </source>
</evidence>
<dbReference type="SUPFAM" id="SSF51306">
    <property type="entry name" value="LexA/Signal peptidase"/>
    <property type="match status" value="1"/>
</dbReference>
<dbReference type="InterPro" id="IPR036286">
    <property type="entry name" value="LexA/Signal_pep-like_sf"/>
</dbReference>
<evidence type="ECO:0000256" key="3">
    <source>
        <dbReference type="ARBA" id="ARBA00022801"/>
    </source>
</evidence>
<gene>
    <name evidence="11" type="ORF">Cgig2_029322</name>
</gene>
<dbReference type="CDD" id="cd06530">
    <property type="entry name" value="S26_SPase_I"/>
    <property type="match status" value="1"/>
</dbReference>
<dbReference type="PANTHER" id="PTHR12383:SF30">
    <property type="entry name" value="MITOCHONDRIAL INNER MEMBRANE PROTEASE SUBUNIT 1-LIKE"/>
    <property type="match status" value="1"/>
</dbReference>
<dbReference type="EMBL" id="JAKOGI010000018">
    <property type="protein sequence ID" value="KAJ8449960.1"/>
    <property type="molecule type" value="Genomic_DNA"/>
</dbReference>
<evidence type="ECO:0000313" key="11">
    <source>
        <dbReference type="EMBL" id="KAJ8449960.1"/>
    </source>
</evidence>
<keyword evidence="3" id="KW-0378">Hydrolase</keyword>
<dbReference type="Pfam" id="PF10502">
    <property type="entry name" value="Peptidase_S26"/>
    <property type="match status" value="2"/>
</dbReference>
<feature type="active site" evidence="9">
    <location>
        <position position="29"/>
    </location>
</feature>
<evidence type="ECO:0000256" key="7">
    <source>
        <dbReference type="ARBA" id="ARBA00054895"/>
    </source>
</evidence>
<evidence type="ECO:0000256" key="8">
    <source>
        <dbReference type="ARBA" id="ARBA00064368"/>
    </source>
</evidence>
<dbReference type="PANTHER" id="PTHR12383">
    <property type="entry name" value="PROTEASE FAMILY S26 MITOCHONDRIAL INNER MEMBRANE PROTEASE-RELATED"/>
    <property type="match status" value="1"/>
</dbReference>
<evidence type="ECO:0000256" key="9">
    <source>
        <dbReference type="PIRSR" id="PIRSR600223-1"/>
    </source>
</evidence>
<comment type="subunit">
    <text evidence="8">Heterodimer of 2 subunits, IMP1A/B and IMP12.</text>
</comment>
<comment type="function">
    <text evidence="7">Catalyzes the removal of transit peptides required for the targeting of proteins from the mitochondrial matrix, across the inner membrane, into the inter-membrane space.</text>
</comment>
<dbReference type="GO" id="GO:0006627">
    <property type="term" value="P:protein processing involved in protein targeting to mitochondrion"/>
    <property type="evidence" value="ECO:0007669"/>
    <property type="project" value="TreeGrafter"/>
</dbReference>
<dbReference type="AlphaFoldDB" id="A0A9Q1KU78"/>
<proteinExistence type="inferred from homology"/>
<evidence type="ECO:0000256" key="2">
    <source>
        <dbReference type="ARBA" id="ARBA00022792"/>
    </source>
</evidence>
<name>A0A9Q1KU78_9CARY</name>